<reference evidence="4" key="1">
    <citation type="submission" date="2021-01" db="EMBL/GenBank/DDBJ databases">
        <title>Genomic Encyclopedia of Type Strains, Phase IV (KMG-IV): sequencing the most valuable type-strain genomes for metagenomic binning, comparative biology and taxonomic classification.</title>
        <authorList>
            <person name="Goeker M."/>
        </authorList>
    </citation>
    <scope>NUCLEOTIDE SEQUENCE</scope>
    <source>
        <strain evidence="4">DSM 21943</strain>
    </source>
</reference>
<name>A0ABS2SZP9_9BACI</name>
<dbReference type="EMBL" id="JAFBCV010000016">
    <property type="protein sequence ID" value="MBM7840725.1"/>
    <property type="molecule type" value="Genomic_DNA"/>
</dbReference>
<feature type="compositionally biased region" description="Pro residues" evidence="1">
    <location>
        <begin position="46"/>
        <end position="57"/>
    </location>
</feature>
<gene>
    <name evidence="4" type="ORF">JOC54_004018</name>
</gene>
<comment type="caution">
    <text evidence="4">The sequence shown here is derived from an EMBL/GenBank/DDBJ whole genome shotgun (WGS) entry which is preliminary data.</text>
</comment>
<evidence type="ECO:0000313" key="4">
    <source>
        <dbReference type="EMBL" id="MBM7840725.1"/>
    </source>
</evidence>
<feature type="domain" description="WxL" evidence="3">
    <location>
        <begin position="26"/>
        <end position="243"/>
    </location>
</feature>
<dbReference type="InterPro" id="IPR027994">
    <property type="entry name" value="WxL_dom"/>
</dbReference>
<proteinExistence type="predicted"/>
<keyword evidence="5" id="KW-1185">Reference proteome</keyword>
<feature type="chain" id="PRO_5046188358" description="WxL domain-containing protein" evidence="2">
    <location>
        <begin position="24"/>
        <end position="246"/>
    </location>
</feature>
<evidence type="ECO:0000256" key="1">
    <source>
        <dbReference type="SAM" id="MobiDB-lite"/>
    </source>
</evidence>
<organism evidence="4 5">
    <name type="scientific">Shouchella xiaoxiensis</name>
    <dbReference type="NCBI Taxonomy" id="766895"/>
    <lineage>
        <taxon>Bacteria</taxon>
        <taxon>Bacillati</taxon>
        <taxon>Bacillota</taxon>
        <taxon>Bacilli</taxon>
        <taxon>Bacillales</taxon>
        <taxon>Bacillaceae</taxon>
        <taxon>Shouchella</taxon>
    </lineage>
</organism>
<feature type="signal peptide" evidence="2">
    <location>
        <begin position="1"/>
        <end position="23"/>
    </location>
</feature>
<dbReference type="Pfam" id="PF13731">
    <property type="entry name" value="WxL"/>
    <property type="match status" value="1"/>
</dbReference>
<evidence type="ECO:0000256" key="2">
    <source>
        <dbReference type="SAM" id="SignalP"/>
    </source>
</evidence>
<protein>
    <recommendedName>
        <fullName evidence="3">WxL domain-containing protein</fullName>
    </recommendedName>
</protein>
<dbReference type="RefSeq" id="WP_239586841.1">
    <property type="nucleotide sequence ID" value="NZ_JAFBCV010000016.1"/>
</dbReference>
<dbReference type="Proteomes" id="UP001179280">
    <property type="component" value="Unassembled WGS sequence"/>
</dbReference>
<evidence type="ECO:0000313" key="5">
    <source>
        <dbReference type="Proteomes" id="UP001179280"/>
    </source>
</evidence>
<sequence length="246" mass="25978">MKKTAIFALVATASLTVSSFAHAETSVDYRSNGSVEFVPNTDITPPVDPENPDPENPVTPIDPTDPEGPNPGTQGPLSIDYASSLDFGVNKISTKNETYVAKAQELSDGRYVPNYVQVTDNRGTNAGWILQVKQNGQLSNPDTQHQTLTGAVIEFSDSAVLGTQDDVTPPSHPSGFTLDPDGATSLVLQAADGEGAGTWVNRFGEVDGDGTSNSAITLSVPGKTPKDQATYRTTLTWNLSDVPANK</sequence>
<evidence type="ECO:0000259" key="3">
    <source>
        <dbReference type="Pfam" id="PF13731"/>
    </source>
</evidence>
<feature type="region of interest" description="Disordered" evidence="1">
    <location>
        <begin position="33"/>
        <end position="76"/>
    </location>
</feature>
<keyword evidence="2" id="KW-0732">Signal</keyword>
<accession>A0ABS2SZP9</accession>